<dbReference type="SUPFAM" id="SSF51735">
    <property type="entry name" value="NAD(P)-binding Rossmann-fold domains"/>
    <property type="match status" value="1"/>
</dbReference>
<evidence type="ECO:0000313" key="4">
    <source>
        <dbReference type="EMBL" id="MBB1089643.1"/>
    </source>
</evidence>
<evidence type="ECO:0000256" key="1">
    <source>
        <dbReference type="ARBA" id="ARBA00006484"/>
    </source>
</evidence>
<dbReference type="InterPro" id="IPR036291">
    <property type="entry name" value="NAD(P)-bd_dom_sf"/>
</dbReference>
<gene>
    <name evidence="4" type="ORF">H4F99_14250</name>
</gene>
<evidence type="ECO:0000256" key="3">
    <source>
        <dbReference type="SAM" id="MobiDB-lite"/>
    </source>
</evidence>
<dbReference type="InterPro" id="IPR002347">
    <property type="entry name" value="SDR_fam"/>
</dbReference>
<proteinExistence type="inferred from homology"/>
<keyword evidence="2" id="KW-0560">Oxidoreductase</keyword>
<reference evidence="4 5" key="1">
    <citation type="submission" date="2020-07" db="EMBL/GenBank/DDBJ databases">
        <authorList>
            <person name="Xu S."/>
            <person name="Li A."/>
        </authorList>
    </citation>
    <scope>NUCLEOTIDE SEQUENCE [LARGE SCALE GENOMIC DNA]</scope>
    <source>
        <strain evidence="4 5">SG-8</strain>
    </source>
</reference>
<feature type="compositionally biased region" description="Pro residues" evidence="3">
    <location>
        <begin position="249"/>
        <end position="259"/>
    </location>
</feature>
<protein>
    <submittedName>
        <fullName evidence="4">SDR family oxidoreductase</fullName>
    </submittedName>
</protein>
<evidence type="ECO:0000256" key="2">
    <source>
        <dbReference type="ARBA" id="ARBA00023002"/>
    </source>
</evidence>
<comment type="similarity">
    <text evidence="1">Belongs to the short-chain dehydrogenases/reductases (SDR) family.</text>
</comment>
<dbReference type="Gene3D" id="3.40.50.720">
    <property type="entry name" value="NAD(P)-binding Rossmann-like Domain"/>
    <property type="match status" value="1"/>
</dbReference>
<dbReference type="PANTHER" id="PTHR43669">
    <property type="entry name" value="5-KETO-D-GLUCONATE 5-REDUCTASE"/>
    <property type="match status" value="1"/>
</dbReference>
<feature type="region of interest" description="Disordered" evidence="3">
    <location>
        <begin position="223"/>
        <end position="268"/>
    </location>
</feature>
<accession>A0A7W3YFL6</accession>
<dbReference type="RefSeq" id="WP_182670629.1">
    <property type="nucleotide sequence ID" value="NZ_JACHTE010000011.1"/>
</dbReference>
<dbReference type="Pfam" id="PF00106">
    <property type="entry name" value="adh_short"/>
    <property type="match status" value="1"/>
</dbReference>
<dbReference type="EMBL" id="JACHTE010000011">
    <property type="protein sequence ID" value="MBB1089643.1"/>
    <property type="molecule type" value="Genomic_DNA"/>
</dbReference>
<comment type="caution">
    <text evidence="4">The sequence shown here is derived from an EMBL/GenBank/DDBJ whole genome shotgun (WGS) entry which is preliminary data.</text>
</comment>
<dbReference type="PANTHER" id="PTHR43669:SF12">
    <property type="entry name" value="BLR5618 PROTEIN"/>
    <property type="match status" value="1"/>
</dbReference>
<sequence length="309" mass="31536">MSGTSLPPLLVLGATGVVGRGVVQAALVRDRPVIAVARDAGALAALQAEAPDRIIAVAGSVADDAAGAALAARLRALDRPLGGVVACVCGRAAAGAVLDQPADALRRRLDEDLLPHLAAARHLLPVLATRGHNRTWVMVGGPGDARPWAGHGHRSVGAAALRMMARVLHDEARGQGVRVHLLSVGGAVCDRPALATARPDRPSAIAIGQQVLALVDRGHHPQSLPPVIPFDTAAPGGSTASGHEADPSTLPPVESPPARPSLSLKCGAATPTDRADLLPEGCQQAARRLLWGLLAPLHPASPQDKDLPS</sequence>
<name>A0A7W3YFL6_9GAMM</name>
<dbReference type="Proteomes" id="UP000552587">
    <property type="component" value="Unassembled WGS sequence"/>
</dbReference>
<evidence type="ECO:0000313" key="5">
    <source>
        <dbReference type="Proteomes" id="UP000552587"/>
    </source>
</evidence>
<organism evidence="4 5">
    <name type="scientific">Marilutibacter penaei</name>
    <dbReference type="NCBI Taxonomy" id="2759900"/>
    <lineage>
        <taxon>Bacteria</taxon>
        <taxon>Pseudomonadati</taxon>
        <taxon>Pseudomonadota</taxon>
        <taxon>Gammaproteobacteria</taxon>
        <taxon>Lysobacterales</taxon>
        <taxon>Lysobacteraceae</taxon>
        <taxon>Marilutibacter</taxon>
    </lineage>
</organism>
<dbReference type="AlphaFoldDB" id="A0A7W3YFL6"/>
<dbReference type="GO" id="GO:0016491">
    <property type="term" value="F:oxidoreductase activity"/>
    <property type="evidence" value="ECO:0007669"/>
    <property type="project" value="UniProtKB-KW"/>
</dbReference>
<keyword evidence="5" id="KW-1185">Reference proteome</keyword>